<dbReference type="PATRIC" id="fig|888055.3.peg.801"/>
<dbReference type="PROSITE" id="PS51186">
    <property type="entry name" value="GNAT"/>
    <property type="match status" value="1"/>
</dbReference>
<accession>U2Q7B3</accession>
<dbReference type="SUPFAM" id="SSF55729">
    <property type="entry name" value="Acyl-CoA N-acyltransferases (Nat)"/>
    <property type="match status" value="1"/>
</dbReference>
<gene>
    <name evidence="2" type="ORF">HMPREF9015_00838</name>
</gene>
<dbReference type="RefSeq" id="WP_021746458.1">
    <property type="nucleotide sequence ID" value="NZ_KI271415.1"/>
</dbReference>
<evidence type="ECO:0000313" key="2">
    <source>
        <dbReference type="EMBL" id="ERK52271.1"/>
    </source>
</evidence>
<evidence type="ECO:0000259" key="1">
    <source>
        <dbReference type="PROSITE" id="PS51186"/>
    </source>
</evidence>
<dbReference type="AlphaFoldDB" id="U2Q7B3"/>
<dbReference type="CDD" id="cd04301">
    <property type="entry name" value="NAT_SF"/>
    <property type="match status" value="1"/>
</dbReference>
<proteinExistence type="predicted"/>
<dbReference type="GO" id="GO:0016747">
    <property type="term" value="F:acyltransferase activity, transferring groups other than amino-acyl groups"/>
    <property type="evidence" value="ECO:0007669"/>
    <property type="project" value="InterPro"/>
</dbReference>
<keyword evidence="2" id="KW-0808">Transferase</keyword>
<dbReference type="eggNOG" id="COG1670">
    <property type="taxonomic scope" value="Bacteria"/>
</dbReference>
<comment type="caution">
    <text evidence="2">The sequence shown here is derived from an EMBL/GenBank/DDBJ whole genome shotgun (WGS) entry which is preliminary data.</text>
</comment>
<dbReference type="EMBL" id="AWVM01000045">
    <property type="protein sequence ID" value="ERK52271.1"/>
    <property type="molecule type" value="Genomic_DNA"/>
</dbReference>
<protein>
    <submittedName>
        <fullName evidence="2">Acetyltransferase, GNAT family</fullName>
    </submittedName>
</protein>
<organism evidence="2 3">
    <name type="scientific">Leptotrichia wadei (strain F0279)</name>
    <dbReference type="NCBI Taxonomy" id="888055"/>
    <lineage>
        <taxon>Bacteria</taxon>
        <taxon>Fusobacteriati</taxon>
        <taxon>Fusobacteriota</taxon>
        <taxon>Fusobacteriia</taxon>
        <taxon>Fusobacteriales</taxon>
        <taxon>Leptotrichiaceae</taxon>
        <taxon>Leptotrichia</taxon>
    </lineage>
</organism>
<dbReference type="InterPro" id="IPR016181">
    <property type="entry name" value="Acyl_CoA_acyltransferase"/>
</dbReference>
<feature type="domain" description="N-acetyltransferase" evidence="1">
    <location>
        <begin position="10"/>
        <end position="157"/>
    </location>
</feature>
<evidence type="ECO:0000313" key="3">
    <source>
        <dbReference type="Proteomes" id="UP000016626"/>
    </source>
</evidence>
<sequence length="157" mass="18263">MEIENIKIIDGIHDNNKNDIVKWTNEKGKDFLEQWAGKSLDFPLTESQIDDFKDIYSIFCENEFVGIIQKIRKEMNNIHIGRFLINPELTGKGLGKRALLKFINLIFQEKNVNSITLNVFDYNVGAKKLYEKVGFKVVNVAKNPMKKYMMIMEKGEK</sequence>
<dbReference type="HOGENOM" id="CLU_116253_0_0_0"/>
<dbReference type="Proteomes" id="UP000016626">
    <property type="component" value="Unassembled WGS sequence"/>
</dbReference>
<dbReference type="InterPro" id="IPR000182">
    <property type="entry name" value="GNAT_dom"/>
</dbReference>
<dbReference type="Pfam" id="PF00583">
    <property type="entry name" value="Acetyltransf_1"/>
    <property type="match status" value="1"/>
</dbReference>
<dbReference type="Gene3D" id="3.40.630.30">
    <property type="match status" value="1"/>
</dbReference>
<reference evidence="2 3" key="1">
    <citation type="submission" date="2013-06" db="EMBL/GenBank/DDBJ databases">
        <authorList>
            <person name="Weinstock G."/>
            <person name="Sodergren E."/>
            <person name="Lobos E.A."/>
            <person name="Fulton L."/>
            <person name="Fulton R."/>
            <person name="Courtney L."/>
            <person name="Fronick C."/>
            <person name="O'Laughlin M."/>
            <person name="Godfrey J."/>
            <person name="Wilson R.M."/>
            <person name="Miner T."/>
            <person name="Farmer C."/>
            <person name="Delehaunty K."/>
            <person name="Cordes M."/>
            <person name="Minx P."/>
            <person name="Tomlinson C."/>
            <person name="Chen J."/>
            <person name="Wollam A."/>
            <person name="Pepin K.H."/>
            <person name="Bhonagiri V."/>
            <person name="Zhang X."/>
            <person name="Warren W."/>
            <person name="Mitreva M."/>
            <person name="Mardis E.R."/>
            <person name="Wilson R.K."/>
        </authorList>
    </citation>
    <scope>NUCLEOTIDE SEQUENCE [LARGE SCALE GENOMIC DNA]</scope>
    <source>
        <strain evidence="2 3">F0279</strain>
    </source>
</reference>
<name>U2Q7B3_LEPWF</name>